<keyword evidence="2 9" id="KW-1003">Cell membrane</keyword>
<dbReference type="HAMAP" id="MF_00161">
    <property type="entry name" value="LspA"/>
    <property type="match status" value="1"/>
</dbReference>
<dbReference type="RefSeq" id="WP_343058528.1">
    <property type="nucleotide sequence ID" value="NZ_JACIGK010000004.1"/>
</dbReference>
<feature type="region of interest" description="Disordered" evidence="12">
    <location>
        <begin position="1"/>
        <end position="24"/>
    </location>
</feature>
<evidence type="ECO:0000256" key="4">
    <source>
        <dbReference type="ARBA" id="ARBA00022692"/>
    </source>
</evidence>
<evidence type="ECO:0000256" key="5">
    <source>
        <dbReference type="ARBA" id="ARBA00022750"/>
    </source>
</evidence>
<keyword evidence="8 9" id="KW-0472">Membrane</keyword>
<gene>
    <name evidence="9" type="primary">lspA</name>
    <name evidence="13" type="ORF">GGD89_000728</name>
</gene>
<keyword evidence="5 9" id="KW-0064">Aspartyl protease</keyword>
<comment type="similarity">
    <text evidence="1 9 11">Belongs to the peptidase A8 family.</text>
</comment>
<dbReference type="PANTHER" id="PTHR33695:SF1">
    <property type="entry name" value="LIPOPROTEIN SIGNAL PEPTIDASE"/>
    <property type="match status" value="1"/>
</dbReference>
<feature type="active site" evidence="9">
    <location>
        <position position="163"/>
    </location>
</feature>
<name>A0A7W6W8S1_9PROT</name>
<dbReference type="PANTHER" id="PTHR33695">
    <property type="entry name" value="LIPOPROTEIN SIGNAL PEPTIDASE"/>
    <property type="match status" value="1"/>
</dbReference>
<evidence type="ECO:0000256" key="3">
    <source>
        <dbReference type="ARBA" id="ARBA00022670"/>
    </source>
</evidence>
<proteinExistence type="inferred from homology"/>
<reference evidence="13 14" key="1">
    <citation type="submission" date="2020-08" db="EMBL/GenBank/DDBJ databases">
        <title>Genome sequencing of Purple Non-Sulfur Bacteria from various extreme environments.</title>
        <authorList>
            <person name="Mayer M."/>
        </authorList>
    </citation>
    <scope>NUCLEOTIDE SEQUENCE [LARGE SCALE GENOMIC DNA]</scope>
    <source>
        <strain evidence="13 14">JA131</strain>
    </source>
</reference>
<dbReference type="EC" id="3.4.23.36" evidence="9"/>
<accession>A0A7W6W8S1</accession>
<comment type="catalytic activity">
    <reaction evidence="9 10">
        <text>Release of signal peptides from bacterial membrane prolipoproteins. Hydrolyzes -Xaa-Yaa-Zaa-|-(S,diacylglyceryl)Cys-, in which Xaa is hydrophobic (preferably Leu), and Yaa (Ala or Ser) and Zaa (Gly or Ala) have small, neutral side chains.</text>
        <dbReference type="EC" id="3.4.23.36"/>
    </reaction>
</comment>
<evidence type="ECO:0000256" key="11">
    <source>
        <dbReference type="RuleBase" id="RU004181"/>
    </source>
</evidence>
<comment type="caution">
    <text evidence="13">The sequence shown here is derived from an EMBL/GenBank/DDBJ whole genome shotgun (WGS) entry which is preliminary data.</text>
</comment>
<comment type="function">
    <text evidence="9 10">This protein specifically catalyzes the removal of signal peptides from prolipoproteins.</text>
</comment>
<keyword evidence="3 9" id="KW-0645">Protease</keyword>
<dbReference type="Pfam" id="PF01252">
    <property type="entry name" value="Peptidase_A8"/>
    <property type="match status" value="1"/>
</dbReference>
<keyword evidence="7 9" id="KW-1133">Transmembrane helix</keyword>
<dbReference type="PROSITE" id="PS00855">
    <property type="entry name" value="SPASE_II"/>
    <property type="match status" value="1"/>
</dbReference>
<dbReference type="AlphaFoldDB" id="A0A7W6W8S1"/>
<dbReference type="EMBL" id="JACIGK010000004">
    <property type="protein sequence ID" value="MBB4265113.1"/>
    <property type="molecule type" value="Genomic_DNA"/>
</dbReference>
<evidence type="ECO:0000256" key="10">
    <source>
        <dbReference type="RuleBase" id="RU000594"/>
    </source>
</evidence>
<dbReference type="InterPro" id="IPR001872">
    <property type="entry name" value="Peptidase_A8"/>
</dbReference>
<comment type="pathway">
    <text evidence="9">Protein modification; lipoprotein biosynthesis (signal peptide cleavage).</text>
</comment>
<dbReference type="PRINTS" id="PR00781">
    <property type="entry name" value="LIPOSIGPTASE"/>
</dbReference>
<feature type="compositionally biased region" description="Pro residues" evidence="12">
    <location>
        <begin position="13"/>
        <end position="24"/>
    </location>
</feature>
<keyword evidence="6 9" id="KW-0378">Hydrolase</keyword>
<protein>
    <recommendedName>
        <fullName evidence="9">Lipoprotein signal peptidase</fullName>
        <ecNumber evidence="9">3.4.23.36</ecNumber>
    </recommendedName>
    <alternativeName>
        <fullName evidence="9">Prolipoprotein signal peptidase</fullName>
    </alternativeName>
    <alternativeName>
        <fullName evidence="9">Signal peptidase II</fullName>
        <shortName evidence="9">SPase II</shortName>
    </alternativeName>
</protein>
<comment type="caution">
    <text evidence="9">Lacks conserved residue(s) required for the propagation of feature annotation.</text>
</comment>
<evidence type="ECO:0000256" key="2">
    <source>
        <dbReference type="ARBA" id="ARBA00022475"/>
    </source>
</evidence>
<keyword evidence="14" id="KW-1185">Reference proteome</keyword>
<evidence type="ECO:0000256" key="9">
    <source>
        <dbReference type="HAMAP-Rule" id="MF_00161"/>
    </source>
</evidence>
<organism evidence="13 14">
    <name type="scientific">Roseospira visakhapatnamensis</name>
    <dbReference type="NCBI Taxonomy" id="390880"/>
    <lineage>
        <taxon>Bacteria</taxon>
        <taxon>Pseudomonadati</taxon>
        <taxon>Pseudomonadota</taxon>
        <taxon>Alphaproteobacteria</taxon>
        <taxon>Rhodospirillales</taxon>
        <taxon>Rhodospirillaceae</taxon>
        <taxon>Roseospira</taxon>
    </lineage>
</organism>
<keyword evidence="4 9" id="KW-0812">Transmembrane</keyword>
<feature type="transmembrane region" description="Helical" evidence="9">
    <location>
        <begin position="118"/>
        <end position="135"/>
    </location>
</feature>
<dbReference type="GO" id="GO:0006508">
    <property type="term" value="P:proteolysis"/>
    <property type="evidence" value="ECO:0007669"/>
    <property type="project" value="UniProtKB-KW"/>
</dbReference>
<evidence type="ECO:0000313" key="13">
    <source>
        <dbReference type="EMBL" id="MBB4265113.1"/>
    </source>
</evidence>
<comment type="subcellular location">
    <subcellularLocation>
        <location evidence="9">Cell membrane</location>
        <topology evidence="9">Multi-pass membrane protein</topology>
    </subcellularLocation>
</comment>
<evidence type="ECO:0000256" key="1">
    <source>
        <dbReference type="ARBA" id="ARBA00006139"/>
    </source>
</evidence>
<evidence type="ECO:0000256" key="12">
    <source>
        <dbReference type="SAM" id="MobiDB-lite"/>
    </source>
</evidence>
<evidence type="ECO:0000313" key="14">
    <source>
        <dbReference type="Proteomes" id="UP000554286"/>
    </source>
</evidence>
<feature type="transmembrane region" description="Helical" evidence="9">
    <location>
        <begin position="155"/>
        <end position="180"/>
    </location>
</feature>
<sequence>MKDGNAHPRPPRGHPGPAPGGPADAPPIRPLRVGLITAAIVAVADQITKYIVFVGIQPPPYGGLDVTSFLSLVSVMNRGVSFGLFSSGSPWAPFILTAIAATVVAALTFWLRQAETRMLSISLGMLIGGAIGNAIDRLVHGAVMDFVNLHWEGYHWPAFNVADAAITVGAVLMVLDALFVRKK</sequence>
<evidence type="ECO:0000256" key="7">
    <source>
        <dbReference type="ARBA" id="ARBA00022989"/>
    </source>
</evidence>
<dbReference type="GO" id="GO:0004190">
    <property type="term" value="F:aspartic-type endopeptidase activity"/>
    <property type="evidence" value="ECO:0007669"/>
    <property type="project" value="UniProtKB-UniRule"/>
</dbReference>
<evidence type="ECO:0000256" key="6">
    <source>
        <dbReference type="ARBA" id="ARBA00022801"/>
    </source>
</evidence>
<dbReference type="UniPathway" id="UPA00665"/>
<feature type="transmembrane region" description="Helical" evidence="9">
    <location>
        <begin position="91"/>
        <end position="111"/>
    </location>
</feature>
<dbReference type="GO" id="GO:0005886">
    <property type="term" value="C:plasma membrane"/>
    <property type="evidence" value="ECO:0007669"/>
    <property type="project" value="UniProtKB-SubCell"/>
</dbReference>
<feature type="active site" evidence="9">
    <location>
        <position position="145"/>
    </location>
</feature>
<dbReference type="Proteomes" id="UP000554286">
    <property type="component" value="Unassembled WGS sequence"/>
</dbReference>
<evidence type="ECO:0000256" key="8">
    <source>
        <dbReference type="ARBA" id="ARBA00023136"/>
    </source>
</evidence>
<dbReference type="NCBIfam" id="TIGR00077">
    <property type="entry name" value="lspA"/>
    <property type="match status" value="1"/>
</dbReference>